<sequence>MSLDLGNLLQSQVGNVLGQFLTANGESAENSTQAAGLAVPAIIAGLVKHVSGNTANASGLLDLITGAGGARLNTAVADVTTGNGASSLIDLGKQLLPNLLGGNAPNVADQIAAESGISKASSGSLLALALPLVLSVLRGKAQSDNLSGGQLLGLLGQQQGWLSRVLSPNMLSALGIGSLSGLFGGLTNAISGLGATGAAATASTANTSAAAAAPVVAKKGGAGKWIVLGLAALAALFAFKSCGNKQEPAPAPAPVEASAPAASDVAVPVEEASAPVEVAEPMAASEVAAPVASDTTPAVASATDPVVQEADSAARVLVEDGVAKFYFATGKNDIAEGADAIVAEVIAAGKEGKKLVISGFADSTGDAAANEELSKQRAQAVQAFFEAQGVDAANIELRKPENTTGAVGNEQEGRRVEVKVEG</sequence>
<dbReference type="SUPFAM" id="SSF103088">
    <property type="entry name" value="OmpA-like"/>
    <property type="match status" value="1"/>
</dbReference>
<dbReference type="InterPro" id="IPR009282">
    <property type="entry name" value="DUF937"/>
</dbReference>
<dbReference type="EMBL" id="WJXO01000001">
    <property type="protein sequence ID" value="MRN38335.1"/>
    <property type="molecule type" value="Genomic_DNA"/>
</dbReference>
<dbReference type="PANTHER" id="PTHR30329">
    <property type="entry name" value="STATOR ELEMENT OF FLAGELLAR MOTOR COMPLEX"/>
    <property type="match status" value="1"/>
</dbReference>
<dbReference type="InterPro" id="IPR050330">
    <property type="entry name" value="Bact_OuterMem_StrucFunc"/>
</dbReference>
<evidence type="ECO:0000313" key="5">
    <source>
        <dbReference type="Proteomes" id="UP000486297"/>
    </source>
</evidence>
<keyword evidence="5" id="KW-1185">Reference proteome</keyword>
<dbReference type="Pfam" id="PF00691">
    <property type="entry name" value="OmpA"/>
    <property type="match status" value="1"/>
</dbReference>
<dbReference type="Pfam" id="PF06078">
    <property type="entry name" value="DUF937"/>
    <property type="match status" value="1"/>
</dbReference>
<dbReference type="PROSITE" id="PS51123">
    <property type="entry name" value="OMPA_2"/>
    <property type="match status" value="1"/>
</dbReference>
<keyword evidence="1" id="KW-0472">Membrane</keyword>
<protein>
    <submittedName>
        <fullName evidence="4">OmpA family protein</fullName>
    </submittedName>
</protein>
<gene>
    <name evidence="4" type="ORF">GJU80_07535</name>
</gene>
<dbReference type="InterPro" id="IPR006665">
    <property type="entry name" value="OmpA-like"/>
</dbReference>
<evidence type="ECO:0000256" key="1">
    <source>
        <dbReference type="PROSITE-ProRule" id="PRU00473"/>
    </source>
</evidence>
<feature type="domain" description="OmpA-like" evidence="3">
    <location>
        <begin position="314"/>
        <end position="422"/>
    </location>
</feature>
<name>A0A7X2GYP4_9NEIS</name>
<dbReference type="AlphaFoldDB" id="A0A7X2GYP4"/>
<reference evidence="4" key="1">
    <citation type="journal article" name="Emerg. Infect. Dis.">
        <title>Two cases of a newly characterized neisseria species.</title>
        <authorList>
            <person name="Mustapha M."/>
            <person name="Lemos A.P.S."/>
            <person name="Harrison L.H."/>
            <person name="Vantyne D."/>
            <person name="Sacchi C.T."/>
        </authorList>
    </citation>
    <scope>NUCLEOTIDE SEQUENCE</scope>
    <source>
        <strain evidence="4">N.95.16</strain>
    </source>
</reference>
<evidence type="ECO:0000313" key="4">
    <source>
        <dbReference type="EMBL" id="MRN38335.1"/>
    </source>
</evidence>
<organism evidence="4 5">
    <name type="scientific">Neisseria brasiliensis</name>
    <dbReference type="NCBI Taxonomy" id="2666100"/>
    <lineage>
        <taxon>Bacteria</taxon>
        <taxon>Pseudomonadati</taxon>
        <taxon>Pseudomonadota</taxon>
        <taxon>Betaproteobacteria</taxon>
        <taxon>Neisseriales</taxon>
        <taxon>Neisseriaceae</taxon>
        <taxon>Neisseria</taxon>
    </lineage>
</organism>
<dbReference type="RefSeq" id="WP_095502269.1">
    <property type="nucleotide sequence ID" value="NZ_WJXO01000001.1"/>
</dbReference>
<evidence type="ECO:0000256" key="2">
    <source>
        <dbReference type="SAM" id="MobiDB-lite"/>
    </source>
</evidence>
<dbReference type="CDD" id="cd07185">
    <property type="entry name" value="OmpA_C-like"/>
    <property type="match status" value="1"/>
</dbReference>
<dbReference type="Gene3D" id="3.30.1330.60">
    <property type="entry name" value="OmpA-like domain"/>
    <property type="match status" value="1"/>
</dbReference>
<accession>A0A7X2GYP4</accession>
<dbReference type="GO" id="GO:0016020">
    <property type="term" value="C:membrane"/>
    <property type="evidence" value="ECO:0007669"/>
    <property type="project" value="UniProtKB-UniRule"/>
</dbReference>
<dbReference type="PANTHER" id="PTHR30329:SF20">
    <property type="entry name" value="EXPORTED PROTEIN"/>
    <property type="match status" value="1"/>
</dbReference>
<feature type="region of interest" description="Disordered" evidence="2">
    <location>
        <begin position="401"/>
        <end position="422"/>
    </location>
</feature>
<feature type="compositionally biased region" description="Basic and acidic residues" evidence="2">
    <location>
        <begin position="411"/>
        <end position="422"/>
    </location>
</feature>
<proteinExistence type="predicted"/>
<comment type="caution">
    <text evidence="4">The sequence shown here is derived from an EMBL/GenBank/DDBJ whole genome shotgun (WGS) entry which is preliminary data.</text>
</comment>
<evidence type="ECO:0000259" key="3">
    <source>
        <dbReference type="PROSITE" id="PS51123"/>
    </source>
</evidence>
<dbReference type="InterPro" id="IPR036737">
    <property type="entry name" value="OmpA-like_sf"/>
</dbReference>
<dbReference type="Proteomes" id="UP000486297">
    <property type="component" value="Unassembled WGS sequence"/>
</dbReference>